<dbReference type="InterPro" id="IPR010343">
    <property type="entry name" value="ArAE_1"/>
</dbReference>
<dbReference type="Proteomes" id="UP000295788">
    <property type="component" value="Unassembled WGS sequence"/>
</dbReference>
<evidence type="ECO:0000256" key="3">
    <source>
        <dbReference type="ARBA" id="ARBA00022692"/>
    </source>
</evidence>
<proteinExistence type="predicted"/>
<evidence type="ECO:0000313" key="8">
    <source>
        <dbReference type="Proteomes" id="UP000295788"/>
    </source>
</evidence>
<evidence type="ECO:0000256" key="1">
    <source>
        <dbReference type="ARBA" id="ARBA00004651"/>
    </source>
</evidence>
<feature type="transmembrane region" description="Helical" evidence="6">
    <location>
        <begin position="63"/>
        <end position="87"/>
    </location>
</feature>
<evidence type="ECO:0000256" key="4">
    <source>
        <dbReference type="ARBA" id="ARBA00022989"/>
    </source>
</evidence>
<dbReference type="PANTHER" id="PTHR30509:SF27">
    <property type="entry name" value="UPF0421 PROTEIN YGAE"/>
    <property type="match status" value="1"/>
</dbReference>
<protein>
    <submittedName>
        <fullName evidence="7">Uncharacterized membrane protein YgaE (UPF0421/DUF939 family)</fullName>
    </submittedName>
</protein>
<name>A0A4R3KGM3_9BACI</name>
<gene>
    <name evidence="7" type="ORF">EDD72_10874</name>
</gene>
<evidence type="ECO:0000256" key="2">
    <source>
        <dbReference type="ARBA" id="ARBA00022475"/>
    </source>
</evidence>
<feature type="transmembrane region" description="Helical" evidence="6">
    <location>
        <begin position="126"/>
        <end position="145"/>
    </location>
</feature>
<dbReference type="PANTHER" id="PTHR30509">
    <property type="entry name" value="P-HYDROXYBENZOIC ACID EFFLUX PUMP SUBUNIT-RELATED"/>
    <property type="match status" value="1"/>
</dbReference>
<dbReference type="OrthoDB" id="1653617at2"/>
<dbReference type="Pfam" id="PF06081">
    <property type="entry name" value="ArAE_1"/>
    <property type="match status" value="1"/>
</dbReference>
<dbReference type="AlphaFoldDB" id="A0A4R3KGM3"/>
<accession>A0A4R3KGM3</accession>
<keyword evidence="8" id="KW-1185">Reference proteome</keyword>
<dbReference type="RefSeq" id="WP_132768673.1">
    <property type="nucleotide sequence ID" value="NZ_SMAB01000008.1"/>
</dbReference>
<dbReference type="GO" id="GO:0005886">
    <property type="term" value="C:plasma membrane"/>
    <property type="evidence" value="ECO:0007669"/>
    <property type="project" value="UniProtKB-SubCell"/>
</dbReference>
<sequence>MKIGARILKTGITLVFAILLTRLFHLQPEIFAAIAATLAIQPSVYRSWRYGVEQVQSNLVGATVATLTATFLSSNLIITAFVVMIVIGINLQLRFERSIPLSIVTVLSIMEGSQQEHFFYFAVDRFLLILIGIFAAILVNSLLFPPRYEQKLTKKLKNIEEQMASILRIVLDKEKNEQTIKQTLDSIQDELQKLWEFYHFEEEAKSYLKRRFPFSSSRKLVIFKNMLKTAQNGIELIYMVQKYQNILYSLEDHVQQLFKEQLLYLAYYQDKIYSKYGGKINPSSHHTLDPVLHDNLWTLFQEIRQLTTNEHSILELVTLFGSIQDYGRRLDHLERLIDSYYTHHI</sequence>
<dbReference type="EMBL" id="SMAB01000008">
    <property type="protein sequence ID" value="TCS82584.1"/>
    <property type="molecule type" value="Genomic_DNA"/>
</dbReference>
<keyword evidence="2" id="KW-1003">Cell membrane</keyword>
<keyword evidence="3 6" id="KW-0812">Transmembrane</keyword>
<comment type="caution">
    <text evidence="7">The sequence shown here is derived from an EMBL/GenBank/DDBJ whole genome shotgun (WGS) entry which is preliminary data.</text>
</comment>
<keyword evidence="5 6" id="KW-0472">Membrane</keyword>
<organism evidence="7 8">
    <name type="scientific">Tepidibacillus fermentans</name>
    <dbReference type="NCBI Taxonomy" id="1281767"/>
    <lineage>
        <taxon>Bacteria</taxon>
        <taxon>Bacillati</taxon>
        <taxon>Bacillota</taxon>
        <taxon>Bacilli</taxon>
        <taxon>Bacillales</taxon>
        <taxon>Bacillaceae</taxon>
        <taxon>Tepidibacillus</taxon>
    </lineage>
</organism>
<evidence type="ECO:0000256" key="5">
    <source>
        <dbReference type="ARBA" id="ARBA00023136"/>
    </source>
</evidence>
<comment type="subcellular location">
    <subcellularLocation>
        <location evidence="1">Cell membrane</location>
        <topology evidence="1">Multi-pass membrane protein</topology>
    </subcellularLocation>
</comment>
<evidence type="ECO:0000313" key="7">
    <source>
        <dbReference type="EMBL" id="TCS82584.1"/>
    </source>
</evidence>
<evidence type="ECO:0000256" key="6">
    <source>
        <dbReference type="SAM" id="Phobius"/>
    </source>
</evidence>
<keyword evidence="4 6" id="KW-1133">Transmembrane helix</keyword>
<reference evidence="7 8" key="1">
    <citation type="submission" date="2019-03" db="EMBL/GenBank/DDBJ databases">
        <title>Genomic Encyclopedia of Type Strains, Phase IV (KMG-IV): sequencing the most valuable type-strain genomes for metagenomic binning, comparative biology and taxonomic classification.</title>
        <authorList>
            <person name="Goeker M."/>
        </authorList>
    </citation>
    <scope>NUCLEOTIDE SEQUENCE [LARGE SCALE GENOMIC DNA]</scope>
    <source>
        <strain evidence="7 8">DSM 23802</strain>
    </source>
</reference>